<keyword evidence="3" id="KW-1185">Reference proteome</keyword>
<evidence type="ECO:0000259" key="1">
    <source>
        <dbReference type="Pfam" id="PF13466"/>
    </source>
</evidence>
<dbReference type="InterPro" id="IPR036513">
    <property type="entry name" value="STAS_dom_sf"/>
</dbReference>
<evidence type="ECO:0000313" key="2">
    <source>
        <dbReference type="EMBL" id="SFM41276.1"/>
    </source>
</evidence>
<protein>
    <submittedName>
        <fullName evidence="2">Phospholipid transport system transporter-binding protein</fullName>
    </submittedName>
</protein>
<sequence length="106" mass="11085">MPEAQAGVCLDGGVLKVWGALDAQGVLMVRGQGESFIRSGSGPLTVDLADSPDAHSAALSLFLCWQRCAQSQHRPLHFINVAESICSLASLSGVHHFLSGFAGEGH</sequence>
<proteinExistence type="predicted"/>
<gene>
    <name evidence="2" type="ORF">SAMN04487963_2471</name>
</gene>
<dbReference type="EMBL" id="FOUE01000003">
    <property type="protein sequence ID" value="SFM41276.1"/>
    <property type="molecule type" value="Genomic_DNA"/>
</dbReference>
<accession>A0A1I4QNI9</accession>
<feature type="domain" description="MlaB-like STAS" evidence="1">
    <location>
        <begin position="15"/>
        <end position="94"/>
    </location>
</feature>
<reference evidence="3" key="1">
    <citation type="submission" date="2016-10" db="EMBL/GenBank/DDBJ databases">
        <authorList>
            <person name="Varghese N."/>
            <person name="Submissions S."/>
        </authorList>
    </citation>
    <scope>NUCLEOTIDE SEQUENCE [LARGE SCALE GENOMIC DNA]</scope>
    <source>
        <strain evidence="3">CGMCC 1.7061</strain>
    </source>
</reference>
<dbReference type="AlphaFoldDB" id="A0A1I4QNI9"/>
<organism evidence="2 3">
    <name type="scientific">Marinobacter zhejiangensis</name>
    <dbReference type="NCBI Taxonomy" id="488535"/>
    <lineage>
        <taxon>Bacteria</taxon>
        <taxon>Pseudomonadati</taxon>
        <taxon>Pseudomonadota</taxon>
        <taxon>Gammaproteobacteria</taxon>
        <taxon>Pseudomonadales</taxon>
        <taxon>Marinobacteraceae</taxon>
        <taxon>Marinobacter</taxon>
    </lineage>
</organism>
<dbReference type="Proteomes" id="UP000198519">
    <property type="component" value="Unassembled WGS sequence"/>
</dbReference>
<dbReference type="SUPFAM" id="SSF52091">
    <property type="entry name" value="SpoIIaa-like"/>
    <property type="match status" value="1"/>
</dbReference>
<dbReference type="STRING" id="488535.SAMN04487963_2471"/>
<evidence type="ECO:0000313" key="3">
    <source>
        <dbReference type="Proteomes" id="UP000198519"/>
    </source>
</evidence>
<dbReference type="Pfam" id="PF13466">
    <property type="entry name" value="STAS_2"/>
    <property type="match status" value="1"/>
</dbReference>
<dbReference type="RefSeq" id="WP_092022948.1">
    <property type="nucleotide sequence ID" value="NZ_FOUE01000003.1"/>
</dbReference>
<dbReference type="OrthoDB" id="6371012at2"/>
<name>A0A1I4QNI9_9GAMM</name>
<dbReference type="InterPro" id="IPR058548">
    <property type="entry name" value="MlaB-like_STAS"/>
</dbReference>
<dbReference type="Gene3D" id="3.30.750.24">
    <property type="entry name" value="STAS domain"/>
    <property type="match status" value="1"/>
</dbReference>